<dbReference type="Proteomes" id="UP000650628">
    <property type="component" value="Unassembled WGS sequence"/>
</dbReference>
<dbReference type="InterPro" id="IPR005149">
    <property type="entry name" value="Tscrpt_reg_PadR_N"/>
</dbReference>
<sequence length="217" mass="24683">MAKRRKVGNLLALAVLSAVMERPMHPYEMASVLRERGKDRDMDIKWGSLYTVVRNMEKHGLLEATESVRQGGRPERTVYRITDAGREELVDWVSELISTPEREFFRFEAGLSVLVVLPPDEVATLLGRRLSLLEAEIAEGRESLERVTGEIPRLLLLEAEFDLAMREAEATWVRSLLGELTSGSLPELELWRRFHETGQIPQEVLDIAERSSAKDQT</sequence>
<dbReference type="RefSeq" id="WP_203953342.1">
    <property type="nucleotide sequence ID" value="NZ_BOOO01000015.1"/>
</dbReference>
<evidence type="ECO:0000313" key="2">
    <source>
        <dbReference type="EMBL" id="GII29325.1"/>
    </source>
</evidence>
<comment type="caution">
    <text evidence="2">The sequence shown here is derived from an EMBL/GenBank/DDBJ whole genome shotgun (WGS) entry which is preliminary data.</text>
</comment>
<organism evidence="2 3">
    <name type="scientific">Planotetraspora mira</name>
    <dbReference type="NCBI Taxonomy" id="58121"/>
    <lineage>
        <taxon>Bacteria</taxon>
        <taxon>Bacillati</taxon>
        <taxon>Actinomycetota</taxon>
        <taxon>Actinomycetes</taxon>
        <taxon>Streptosporangiales</taxon>
        <taxon>Streptosporangiaceae</taxon>
        <taxon>Planotetraspora</taxon>
    </lineage>
</organism>
<evidence type="ECO:0000259" key="1">
    <source>
        <dbReference type="Pfam" id="PF03551"/>
    </source>
</evidence>
<dbReference type="PANTHER" id="PTHR33169:SF14">
    <property type="entry name" value="TRANSCRIPTIONAL REGULATOR RV3488"/>
    <property type="match status" value="1"/>
</dbReference>
<dbReference type="AlphaFoldDB" id="A0A8J3TY62"/>
<keyword evidence="3" id="KW-1185">Reference proteome</keyword>
<reference evidence="2 3" key="1">
    <citation type="submission" date="2021-01" db="EMBL/GenBank/DDBJ databases">
        <title>Whole genome shotgun sequence of Planotetraspora mira NBRC 15435.</title>
        <authorList>
            <person name="Komaki H."/>
            <person name="Tamura T."/>
        </authorList>
    </citation>
    <scope>NUCLEOTIDE SEQUENCE [LARGE SCALE GENOMIC DNA]</scope>
    <source>
        <strain evidence="2 3">NBRC 15435</strain>
    </source>
</reference>
<dbReference type="InterPro" id="IPR036388">
    <property type="entry name" value="WH-like_DNA-bd_sf"/>
</dbReference>
<feature type="domain" description="Transcription regulator PadR N-terminal" evidence="1">
    <location>
        <begin position="15"/>
        <end position="89"/>
    </location>
</feature>
<dbReference type="InterPro" id="IPR052509">
    <property type="entry name" value="Metal_resp_DNA-bind_regulator"/>
</dbReference>
<dbReference type="InterPro" id="IPR036390">
    <property type="entry name" value="WH_DNA-bd_sf"/>
</dbReference>
<protein>
    <submittedName>
        <fullName evidence="2">PadR family transcriptional regulator</fullName>
    </submittedName>
</protein>
<dbReference type="PANTHER" id="PTHR33169">
    <property type="entry name" value="PADR-FAMILY TRANSCRIPTIONAL REGULATOR"/>
    <property type="match status" value="1"/>
</dbReference>
<gene>
    <name evidence="2" type="ORF">Pmi06nite_27670</name>
</gene>
<accession>A0A8J3TY62</accession>
<dbReference type="Pfam" id="PF03551">
    <property type="entry name" value="PadR"/>
    <property type="match status" value="1"/>
</dbReference>
<proteinExistence type="predicted"/>
<dbReference type="EMBL" id="BOOO01000015">
    <property type="protein sequence ID" value="GII29325.1"/>
    <property type="molecule type" value="Genomic_DNA"/>
</dbReference>
<name>A0A8J3TY62_9ACTN</name>
<dbReference type="SUPFAM" id="SSF46785">
    <property type="entry name" value="Winged helix' DNA-binding domain"/>
    <property type="match status" value="1"/>
</dbReference>
<evidence type="ECO:0000313" key="3">
    <source>
        <dbReference type="Proteomes" id="UP000650628"/>
    </source>
</evidence>
<dbReference type="Gene3D" id="1.10.10.10">
    <property type="entry name" value="Winged helix-like DNA-binding domain superfamily/Winged helix DNA-binding domain"/>
    <property type="match status" value="1"/>
</dbReference>